<evidence type="ECO:0000256" key="2">
    <source>
        <dbReference type="ARBA" id="ARBA00001911"/>
    </source>
</evidence>
<dbReference type="EMBL" id="QURB01000005">
    <property type="protein sequence ID" value="RFC54283.1"/>
    <property type="molecule type" value="Genomic_DNA"/>
</dbReference>
<dbReference type="PANTHER" id="PTHR43725:SF47">
    <property type="entry name" value="UDP-GLUCOSE 4-EPIMERASE"/>
    <property type="match status" value="1"/>
</dbReference>
<name>A0A3E1EXU6_9FLAO</name>
<keyword evidence="8 9" id="KW-0413">Isomerase</keyword>
<keyword evidence="12" id="KW-1185">Reference proteome</keyword>
<keyword evidence="7 9" id="KW-0520">NAD</keyword>
<evidence type="ECO:0000256" key="7">
    <source>
        <dbReference type="ARBA" id="ARBA00023027"/>
    </source>
</evidence>
<dbReference type="EC" id="5.1.3.2" evidence="5 9"/>
<dbReference type="InterPro" id="IPR016040">
    <property type="entry name" value="NAD(P)-bd_dom"/>
</dbReference>
<dbReference type="AlphaFoldDB" id="A0A3E1EXU6"/>
<evidence type="ECO:0000313" key="12">
    <source>
        <dbReference type="Proteomes" id="UP000257127"/>
    </source>
</evidence>
<organism evidence="11 12">
    <name type="scientific">Brumimicrobium aurantiacum</name>
    <dbReference type="NCBI Taxonomy" id="1737063"/>
    <lineage>
        <taxon>Bacteria</taxon>
        <taxon>Pseudomonadati</taxon>
        <taxon>Bacteroidota</taxon>
        <taxon>Flavobacteriia</taxon>
        <taxon>Flavobacteriales</taxon>
        <taxon>Crocinitomicaceae</taxon>
        <taxon>Brumimicrobium</taxon>
    </lineage>
</organism>
<accession>A0A3E1EXU6</accession>
<reference evidence="11 12" key="1">
    <citation type="submission" date="2018-08" db="EMBL/GenBank/DDBJ databases">
        <title>The draft genome squence of Brumimicrobium sp. N62.</title>
        <authorList>
            <person name="Du Z.-J."/>
            <person name="Luo H.-R."/>
        </authorList>
    </citation>
    <scope>NUCLEOTIDE SEQUENCE [LARGE SCALE GENOMIC DNA]</scope>
    <source>
        <strain evidence="11 12">N62</strain>
    </source>
</reference>
<evidence type="ECO:0000256" key="1">
    <source>
        <dbReference type="ARBA" id="ARBA00000083"/>
    </source>
</evidence>
<keyword evidence="9" id="KW-0119">Carbohydrate metabolism</keyword>
<comment type="subunit">
    <text evidence="9">Homodimer.</text>
</comment>
<dbReference type="InterPro" id="IPR005886">
    <property type="entry name" value="UDP_G4E"/>
</dbReference>
<dbReference type="Gene3D" id="3.40.50.720">
    <property type="entry name" value="NAD(P)-binding Rossmann-like Domain"/>
    <property type="match status" value="1"/>
</dbReference>
<evidence type="ECO:0000256" key="8">
    <source>
        <dbReference type="ARBA" id="ARBA00023235"/>
    </source>
</evidence>
<dbReference type="OrthoDB" id="9801785at2"/>
<evidence type="ECO:0000256" key="5">
    <source>
        <dbReference type="ARBA" id="ARBA00013189"/>
    </source>
</evidence>
<comment type="cofactor">
    <cofactor evidence="2 9">
        <name>NAD(+)</name>
        <dbReference type="ChEBI" id="CHEBI:57540"/>
    </cofactor>
</comment>
<sequence>MLVTGGAGYIGSHTVVTLIEKGYTPIIIDDFRNANQDVIERLSKITGEEIIYFNVACQDSFRLKGVFGQFPIEGVIHFAADKAVGESVEKPLKYFENNFGGLTSILELVQEFEVKNFVFSSSCTVYGDPEVIPVTEESPVSYNSPYGFTKKVCEEMIEQFVASCPIVKATLLRYFNPVGAHESGLIGEEPDGKPNNLLPFITQTAAGVRKELTVFGDDYDTPDGTCIRDYIHVVDLAEAHVAALENAMNSTENLMVFNVGTGKGSSVLEMIKTFEEETGIELPYKIGPRREGDIKEIYANTDKVNQTLNWESRKTINEAIATSWKFEKYIRELRK</sequence>
<evidence type="ECO:0000256" key="9">
    <source>
        <dbReference type="RuleBase" id="RU366046"/>
    </source>
</evidence>
<dbReference type="Gene3D" id="3.90.25.10">
    <property type="entry name" value="UDP-galactose 4-epimerase, domain 1"/>
    <property type="match status" value="1"/>
</dbReference>
<evidence type="ECO:0000256" key="6">
    <source>
        <dbReference type="ARBA" id="ARBA00018569"/>
    </source>
</evidence>
<dbReference type="NCBIfam" id="TIGR01179">
    <property type="entry name" value="galE"/>
    <property type="match status" value="1"/>
</dbReference>
<dbReference type="GO" id="GO:0006012">
    <property type="term" value="P:galactose metabolic process"/>
    <property type="evidence" value="ECO:0007669"/>
    <property type="project" value="UniProtKB-UniPathway"/>
</dbReference>
<dbReference type="UniPathway" id="UPA00214"/>
<protein>
    <recommendedName>
        <fullName evidence="6 9">UDP-glucose 4-epimerase</fullName>
        <ecNumber evidence="5 9">5.1.3.2</ecNumber>
    </recommendedName>
</protein>
<comment type="catalytic activity">
    <reaction evidence="1 9">
        <text>UDP-alpha-D-glucose = UDP-alpha-D-galactose</text>
        <dbReference type="Rhea" id="RHEA:22168"/>
        <dbReference type="ChEBI" id="CHEBI:58885"/>
        <dbReference type="ChEBI" id="CHEBI:66914"/>
        <dbReference type="EC" id="5.1.3.2"/>
    </reaction>
</comment>
<dbReference type="PANTHER" id="PTHR43725">
    <property type="entry name" value="UDP-GLUCOSE 4-EPIMERASE"/>
    <property type="match status" value="1"/>
</dbReference>
<evidence type="ECO:0000313" key="11">
    <source>
        <dbReference type="EMBL" id="RFC54283.1"/>
    </source>
</evidence>
<comment type="pathway">
    <text evidence="3 9">Carbohydrate metabolism; galactose metabolism.</text>
</comment>
<dbReference type="Proteomes" id="UP000257127">
    <property type="component" value="Unassembled WGS sequence"/>
</dbReference>
<dbReference type="GO" id="GO:0005829">
    <property type="term" value="C:cytosol"/>
    <property type="evidence" value="ECO:0007669"/>
    <property type="project" value="TreeGrafter"/>
</dbReference>
<dbReference type="CDD" id="cd05247">
    <property type="entry name" value="UDP_G4E_1_SDR_e"/>
    <property type="match status" value="1"/>
</dbReference>
<evidence type="ECO:0000259" key="10">
    <source>
        <dbReference type="Pfam" id="PF16363"/>
    </source>
</evidence>
<comment type="caution">
    <text evidence="11">The sequence shown here is derived from an EMBL/GenBank/DDBJ whole genome shotgun (WGS) entry which is preliminary data.</text>
</comment>
<dbReference type="Pfam" id="PF16363">
    <property type="entry name" value="GDP_Man_Dehyd"/>
    <property type="match status" value="1"/>
</dbReference>
<dbReference type="SUPFAM" id="SSF51735">
    <property type="entry name" value="NAD(P)-binding Rossmann-fold domains"/>
    <property type="match status" value="1"/>
</dbReference>
<gene>
    <name evidence="11" type="primary">galE</name>
    <name evidence="11" type="ORF">DXU93_09600</name>
</gene>
<proteinExistence type="inferred from homology"/>
<feature type="domain" description="NAD(P)-binding" evidence="10">
    <location>
        <begin position="2"/>
        <end position="321"/>
    </location>
</feature>
<evidence type="ECO:0000256" key="3">
    <source>
        <dbReference type="ARBA" id="ARBA00004947"/>
    </source>
</evidence>
<comment type="similarity">
    <text evidence="4 9">Belongs to the NAD(P)-dependent epimerase/dehydratase family.</text>
</comment>
<dbReference type="GO" id="GO:0003978">
    <property type="term" value="F:UDP-glucose 4-epimerase activity"/>
    <property type="evidence" value="ECO:0007669"/>
    <property type="project" value="UniProtKB-UniRule"/>
</dbReference>
<dbReference type="InterPro" id="IPR036291">
    <property type="entry name" value="NAD(P)-bd_dom_sf"/>
</dbReference>
<evidence type="ECO:0000256" key="4">
    <source>
        <dbReference type="ARBA" id="ARBA00007637"/>
    </source>
</evidence>